<dbReference type="Proteomes" id="UP000824120">
    <property type="component" value="Chromosome 3"/>
</dbReference>
<evidence type="ECO:0000313" key="2">
    <source>
        <dbReference type="EMBL" id="KAG5614914.1"/>
    </source>
</evidence>
<sequence>MARSPTRRHLPRPASINRGRSDPQMTSSNDIHHQPKPGRIIRGVCASAKRHRLWLAPRHQPRAHRLGDINQRQRINQGIDTSDMKIR</sequence>
<name>A0A9J5ZSA1_SOLCO</name>
<gene>
    <name evidence="2" type="ORF">H5410_014738</name>
</gene>
<feature type="compositionally biased region" description="Basic residues" evidence="1">
    <location>
        <begin position="1"/>
        <end position="11"/>
    </location>
</feature>
<accession>A0A9J5ZSA1</accession>
<organism evidence="2 3">
    <name type="scientific">Solanum commersonii</name>
    <name type="common">Commerson's wild potato</name>
    <name type="synonym">Commerson's nightshade</name>
    <dbReference type="NCBI Taxonomy" id="4109"/>
    <lineage>
        <taxon>Eukaryota</taxon>
        <taxon>Viridiplantae</taxon>
        <taxon>Streptophyta</taxon>
        <taxon>Embryophyta</taxon>
        <taxon>Tracheophyta</taxon>
        <taxon>Spermatophyta</taxon>
        <taxon>Magnoliopsida</taxon>
        <taxon>eudicotyledons</taxon>
        <taxon>Gunneridae</taxon>
        <taxon>Pentapetalae</taxon>
        <taxon>asterids</taxon>
        <taxon>lamiids</taxon>
        <taxon>Solanales</taxon>
        <taxon>Solanaceae</taxon>
        <taxon>Solanoideae</taxon>
        <taxon>Solaneae</taxon>
        <taxon>Solanum</taxon>
    </lineage>
</organism>
<feature type="region of interest" description="Disordered" evidence="1">
    <location>
        <begin position="64"/>
        <end position="87"/>
    </location>
</feature>
<evidence type="ECO:0000313" key="3">
    <source>
        <dbReference type="Proteomes" id="UP000824120"/>
    </source>
</evidence>
<dbReference type="EMBL" id="JACXVP010000003">
    <property type="protein sequence ID" value="KAG5614914.1"/>
    <property type="molecule type" value="Genomic_DNA"/>
</dbReference>
<feature type="compositionally biased region" description="Polar residues" evidence="1">
    <location>
        <begin position="70"/>
        <end position="80"/>
    </location>
</feature>
<proteinExistence type="predicted"/>
<evidence type="ECO:0000256" key="1">
    <source>
        <dbReference type="SAM" id="MobiDB-lite"/>
    </source>
</evidence>
<reference evidence="2 3" key="1">
    <citation type="submission" date="2020-09" db="EMBL/GenBank/DDBJ databases">
        <title>De no assembly of potato wild relative species, Solanum commersonii.</title>
        <authorList>
            <person name="Cho K."/>
        </authorList>
    </citation>
    <scope>NUCLEOTIDE SEQUENCE [LARGE SCALE GENOMIC DNA]</scope>
    <source>
        <strain evidence="2">LZ3.2</strain>
        <tissue evidence="2">Leaf</tissue>
    </source>
</reference>
<dbReference type="AlphaFoldDB" id="A0A9J5ZSA1"/>
<comment type="caution">
    <text evidence="2">The sequence shown here is derived from an EMBL/GenBank/DDBJ whole genome shotgun (WGS) entry which is preliminary data.</text>
</comment>
<protein>
    <submittedName>
        <fullName evidence="2">Uncharacterized protein</fullName>
    </submittedName>
</protein>
<feature type="region of interest" description="Disordered" evidence="1">
    <location>
        <begin position="1"/>
        <end position="39"/>
    </location>
</feature>
<keyword evidence="3" id="KW-1185">Reference proteome</keyword>